<dbReference type="InterPro" id="IPR001130">
    <property type="entry name" value="TatD-like"/>
</dbReference>
<dbReference type="PROSITE" id="PS01090">
    <property type="entry name" value="TATD_2"/>
    <property type="match status" value="1"/>
</dbReference>
<feature type="binding site" evidence="3">
    <location>
        <position position="180"/>
    </location>
    <ligand>
        <name>a divalent metal cation</name>
        <dbReference type="ChEBI" id="CHEBI:60240"/>
        <label>2</label>
    </ligand>
</feature>
<dbReference type="Pfam" id="PF01026">
    <property type="entry name" value="TatD_DNase"/>
    <property type="match status" value="1"/>
</dbReference>
<evidence type="ECO:0000256" key="1">
    <source>
        <dbReference type="ARBA" id="ARBA00022723"/>
    </source>
</evidence>
<sequence>MIIDTHSHLNFKAYDSDRDEVIKRTQENEIICIDVGTKYETSKNAVELAEQNENIFASIGLHPIHIKTDLLRLRMDESEGGFEPLGEEFDKSKYLELAKSSKKIVAVGEIGLDYYYKPKGTAKKELFKQKQKQVFIAQLEMAEELNLPVIVHTRVAFDDTYNILKSQITNHKSQKRGVIHCFVGNWQEAQKYLELGFYLGINGVLYKQDITETIMNCPLDRILVETDCPYLTPLPVEALAKAGPDGYVRNEPIFVKHIIQKIADLKNIGYDQVVEITTQNAKKLFGI</sequence>
<dbReference type="InterPro" id="IPR018228">
    <property type="entry name" value="DNase_TatD-rel_CS"/>
</dbReference>
<feature type="binding site" evidence="3">
    <location>
        <position position="6"/>
    </location>
    <ligand>
        <name>a divalent metal cation</name>
        <dbReference type="ChEBI" id="CHEBI:60240"/>
        <label>1</label>
    </ligand>
</feature>
<evidence type="ECO:0000313" key="5">
    <source>
        <dbReference type="Proteomes" id="UP000178935"/>
    </source>
</evidence>
<protein>
    <recommendedName>
        <fullName evidence="6">Hydrolase TatD</fullName>
    </recommendedName>
</protein>
<evidence type="ECO:0000313" key="4">
    <source>
        <dbReference type="EMBL" id="OGZ88163.1"/>
    </source>
</evidence>
<feature type="binding site" evidence="3">
    <location>
        <position position="152"/>
    </location>
    <ligand>
        <name>a divalent metal cation</name>
        <dbReference type="ChEBI" id="CHEBI:60240"/>
        <label>2</label>
    </ligand>
</feature>
<feature type="binding site" evidence="3">
    <location>
        <position position="227"/>
    </location>
    <ligand>
        <name>a divalent metal cation</name>
        <dbReference type="ChEBI" id="CHEBI:60240"/>
        <label>1</label>
    </ligand>
</feature>
<dbReference type="AlphaFoldDB" id="A0A1G2JMH8"/>
<dbReference type="Proteomes" id="UP000178935">
    <property type="component" value="Unassembled WGS sequence"/>
</dbReference>
<dbReference type="GO" id="GO:0016788">
    <property type="term" value="F:hydrolase activity, acting on ester bonds"/>
    <property type="evidence" value="ECO:0007669"/>
    <property type="project" value="InterPro"/>
</dbReference>
<dbReference type="NCBIfam" id="TIGR00010">
    <property type="entry name" value="YchF/TatD family DNA exonuclease"/>
    <property type="match status" value="1"/>
</dbReference>
<gene>
    <name evidence="4" type="ORF">A2561_05160</name>
</gene>
<dbReference type="InterPro" id="IPR032466">
    <property type="entry name" value="Metal_Hydrolase"/>
</dbReference>
<keyword evidence="2" id="KW-0378">Hydrolase</keyword>
<dbReference type="PIRSF" id="PIRSF005902">
    <property type="entry name" value="DNase_TatD"/>
    <property type="match status" value="1"/>
</dbReference>
<proteinExistence type="predicted"/>
<dbReference type="CDD" id="cd01310">
    <property type="entry name" value="TatD_DNAse"/>
    <property type="match status" value="1"/>
</dbReference>
<feature type="binding site" evidence="3">
    <location>
        <position position="8"/>
    </location>
    <ligand>
        <name>a divalent metal cation</name>
        <dbReference type="ChEBI" id="CHEBI:60240"/>
        <label>1</label>
    </ligand>
</feature>
<dbReference type="PROSITE" id="PS01137">
    <property type="entry name" value="TATD_1"/>
    <property type="match status" value="1"/>
</dbReference>
<keyword evidence="1 3" id="KW-0479">Metal-binding</keyword>
<evidence type="ECO:0000256" key="2">
    <source>
        <dbReference type="ARBA" id="ARBA00022801"/>
    </source>
</evidence>
<evidence type="ECO:0000256" key="3">
    <source>
        <dbReference type="PIRSR" id="PIRSR005902-1"/>
    </source>
</evidence>
<dbReference type="GO" id="GO:0046872">
    <property type="term" value="F:metal ion binding"/>
    <property type="evidence" value="ECO:0007669"/>
    <property type="project" value="UniProtKB-KW"/>
</dbReference>
<dbReference type="EMBL" id="MHPU01000029">
    <property type="protein sequence ID" value="OGZ88163.1"/>
    <property type="molecule type" value="Genomic_DNA"/>
</dbReference>
<accession>A0A1G2JMH8</accession>
<evidence type="ECO:0008006" key="6">
    <source>
        <dbReference type="Google" id="ProtNLM"/>
    </source>
</evidence>
<reference evidence="4 5" key="1">
    <citation type="journal article" date="2016" name="Nat. Commun.">
        <title>Thousands of microbial genomes shed light on interconnected biogeochemical processes in an aquifer system.</title>
        <authorList>
            <person name="Anantharaman K."/>
            <person name="Brown C.T."/>
            <person name="Hug L.A."/>
            <person name="Sharon I."/>
            <person name="Castelle C.J."/>
            <person name="Probst A.J."/>
            <person name="Thomas B.C."/>
            <person name="Singh A."/>
            <person name="Wilkins M.J."/>
            <person name="Karaoz U."/>
            <person name="Brodie E.L."/>
            <person name="Williams K.H."/>
            <person name="Hubbard S.S."/>
            <person name="Banfield J.F."/>
        </authorList>
    </citation>
    <scope>NUCLEOTIDE SEQUENCE [LARGE SCALE GENOMIC DNA]</scope>
</reference>
<feature type="binding site" evidence="3">
    <location>
        <position position="109"/>
    </location>
    <ligand>
        <name>a divalent metal cation</name>
        <dbReference type="ChEBI" id="CHEBI:60240"/>
        <label>1</label>
    </ligand>
</feature>
<dbReference type="Gene3D" id="3.20.20.140">
    <property type="entry name" value="Metal-dependent hydrolases"/>
    <property type="match status" value="1"/>
</dbReference>
<comment type="caution">
    <text evidence="4">The sequence shown here is derived from an EMBL/GenBank/DDBJ whole genome shotgun (WGS) entry which is preliminary data.</text>
</comment>
<dbReference type="SUPFAM" id="SSF51556">
    <property type="entry name" value="Metallo-dependent hydrolases"/>
    <property type="match status" value="1"/>
</dbReference>
<dbReference type="GO" id="GO:0004536">
    <property type="term" value="F:DNA nuclease activity"/>
    <property type="evidence" value="ECO:0007669"/>
    <property type="project" value="InterPro"/>
</dbReference>
<dbReference type="PANTHER" id="PTHR46124">
    <property type="entry name" value="D-AMINOACYL-TRNA DEACYLASE"/>
    <property type="match status" value="1"/>
</dbReference>
<name>A0A1G2JMH8_9BACT</name>
<organism evidence="4 5">
    <name type="scientific">Candidatus Staskawiczbacteria bacterium RIFOXYD1_FULL_32_13</name>
    <dbReference type="NCBI Taxonomy" id="1802234"/>
    <lineage>
        <taxon>Bacteria</taxon>
        <taxon>Candidatus Staskawicziibacteriota</taxon>
    </lineage>
</organism>
<dbReference type="PANTHER" id="PTHR46124:SF2">
    <property type="entry name" value="D-AMINOACYL-TRNA DEACYLASE"/>
    <property type="match status" value="1"/>
</dbReference>
<dbReference type="InterPro" id="IPR015991">
    <property type="entry name" value="TatD/YcfH-like"/>
</dbReference>